<gene>
    <name evidence="1" type="ORF">G6045_37630</name>
</gene>
<dbReference type="EMBL" id="JAAKZW010000313">
    <property type="protein sequence ID" value="NGO81340.1"/>
    <property type="molecule type" value="Genomic_DNA"/>
</dbReference>
<comment type="caution">
    <text evidence="1">The sequence shown here is derived from an EMBL/GenBank/DDBJ whole genome shotgun (WGS) entry which is preliminary data.</text>
</comment>
<dbReference type="AlphaFoldDB" id="A0A6G4XX43"/>
<dbReference type="Proteomes" id="UP000481109">
    <property type="component" value="Unassembled WGS sequence"/>
</dbReference>
<keyword evidence="2" id="KW-1185">Reference proteome</keyword>
<protein>
    <submittedName>
        <fullName evidence="1">Uncharacterized protein</fullName>
    </submittedName>
</protein>
<evidence type="ECO:0000313" key="2">
    <source>
        <dbReference type="Proteomes" id="UP000481109"/>
    </source>
</evidence>
<reference evidence="1 2" key="1">
    <citation type="submission" date="2020-02" db="EMBL/GenBank/DDBJ databases">
        <title>Whole-genome analyses of novel actinobacteria.</title>
        <authorList>
            <person name="Sahin N."/>
            <person name="Tokatli A."/>
        </authorList>
    </citation>
    <scope>NUCLEOTIDE SEQUENCE [LARGE SCALE GENOMIC DNA]</scope>
    <source>
        <strain evidence="1 2">YC504</strain>
    </source>
</reference>
<proteinExistence type="predicted"/>
<name>A0A6G4XX43_9ACTN</name>
<accession>A0A6G4XX43</accession>
<evidence type="ECO:0000313" key="1">
    <source>
        <dbReference type="EMBL" id="NGO81340.1"/>
    </source>
</evidence>
<sequence>MASYDTGRLSAIVKILDQAGAQLRLAAREQGVQVAGSPSPYLSDAQDLSGITSLLSVVERASGGVRRALAHLRAGDLGQAQLALEAAGTGPRLDALPLAALPRPLPGRVTAALQLMRGISGFFPADTEEFLVRQLRPAGRAVAGVR</sequence>
<organism evidence="1 2">
    <name type="scientific">Streptomyces mesophilus</name>
    <dbReference type="NCBI Taxonomy" id="1775132"/>
    <lineage>
        <taxon>Bacteria</taxon>
        <taxon>Bacillati</taxon>
        <taxon>Actinomycetota</taxon>
        <taxon>Actinomycetes</taxon>
        <taxon>Kitasatosporales</taxon>
        <taxon>Streptomycetaceae</taxon>
        <taxon>Streptomyces</taxon>
    </lineage>
</organism>
<dbReference type="RefSeq" id="WP_165336739.1">
    <property type="nucleotide sequence ID" value="NZ_JAAKZW010000313.1"/>
</dbReference>